<dbReference type="EMBL" id="JAYKXP010000038">
    <property type="protein sequence ID" value="KAK7040209.1"/>
    <property type="molecule type" value="Genomic_DNA"/>
</dbReference>
<dbReference type="Proteomes" id="UP001383192">
    <property type="component" value="Unassembled WGS sequence"/>
</dbReference>
<sequence length="384" mass="42630">MSNAPLPIDDDELESDILLNWLETSVTALFSATDPEASTPSAEIQPPDTLPPLIAEEILVTQIGVQSSDLSTPITDTGTTYASLLTPAASRTSRCPTPQEGNPATPTTISISRVFGPNIHQSAPRPPVDLILLTTDSVIFYVDENTLLNASNNQFNSRLPLPTREKQKRVVFLPGVTSPELQIVLQCLYNVPNGDMPDIDTVIRGIDRLSTYGMSPKALVKPRSHMYEHLLSCAPLNPLQVYSTAAFHDMYSLAVQVSAHLLVVDLSKVTEEFSVRMGTRYLMKLVRLHLGRTEVLKGLLTVEPELHNPTKKCGFEDQKRLKRDWNYGVARLCWLIKADTTTSTIKNIIVEATKYITCEECIRARDVRLNALVAEWSLTSRTIY</sequence>
<protein>
    <recommendedName>
        <fullName evidence="4">BTB domain-containing protein</fullName>
    </recommendedName>
</protein>
<proteinExistence type="predicted"/>
<organism evidence="2 3">
    <name type="scientific">Paramarasmius palmivorus</name>
    <dbReference type="NCBI Taxonomy" id="297713"/>
    <lineage>
        <taxon>Eukaryota</taxon>
        <taxon>Fungi</taxon>
        <taxon>Dikarya</taxon>
        <taxon>Basidiomycota</taxon>
        <taxon>Agaricomycotina</taxon>
        <taxon>Agaricomycetes</taxon>
        <taxon>Agaricomycetidae</taxon>
        <taxon>Agaricales</taxon>
        <taxon>Marasmiineae</taxon>
        <taxon>Marasmiaceae</taxon>
        <taxon>Paramarasmius</taxon>
    </lineage>
</organism>
<gene>
    <name evidence="2" type="ORF">VNI00_010015</name>
</gene>
<dbReference type="AlphaFoldDB" id="A0AAW0CPC5"/>
<evidence type="ECO:0008006" key="4">
    <source>
        <dbReference type="Google" id="ProtNLM"/>
    </source>
</evidence>
<evidence type="ECO:0000313" key="2">
    <source>
        <dbReference type="EMBL" id="KAK7040209.1"/>
    </source>
</evidence>
<comment type="caution">
    <text evidence="2">The sequence shown here is derived from an EMBL/GenBank/DDBJ whole genome shotgun (WGS) entry which is preliminary data.</text>
</comment>
<reference evidence="2 3" key="1">
    <citation type="submission" date="2024-01" db="EMBL/GenBank/DDBJ databases">
        <title>A draft genome for a cacao thread blight-causing isolate of Paramarasmius palmivorus.</title>
        <authorList>
            <person name="Baruah I.K."/>
            <person name="Bukari Y."/>
            <person name="Amoako-Attah I."/>
            <person name="Meinhardt L.W."/>
            <person name="Bailey B.A."/>
            <person name="Cohen S.P."/>
        </authorList>
    </citation>
    <scope>NUCLEOTIDE SEQUENCE [LARGE SCALE GENOMIC DNA]</scope>
    <source>
        <strain evidence="2 3">GH-12</strain>
    </source>
</reference>
<evidence type="ECO:0000313" key="3">
    <source>
        <dbReference type="Proteomes" id="UP001383192"/>
    </source>
</evidence>
<keyword evidence="3" id="KW-1185">Reference proteome</keyword>
<evidence type="ECO:0000256" key="1">
    <source>
        <dbReference type="SAM" id="MobiDB-lite"/>
    </source>
</evidence>
<accession>A0AAW0CPC5</accession>
<name>A0AAW0CPC5_9AGAR</name>
<feature type="region of interest" description="Disordered" evidence="1">
    <location>
        <begin position="88"/>
        <end position="107"/>
    </location>
</feature>